<organism evidence="3 4">
    <name type="scientific">Sphaerisporangium album</name>
    <dbReference type="NCBI Taxonomy" id="509200"/>
    <lineage>
        <taxon>Bacteria</taxon>
        <taxon>Bacillati</taxon>
        <taxon>Actinomycetota</taxon>
        <taxon>Actinomycetes</taxon>
        <taxon>Streptosporangiales</taxon>
        <taxon>Streptosporangiaceae</taxon>
        <taxon>Sphaerisporangium</taxon>
    </lineage>
</organism>
<keyword evidence="2" id="KW-0479">Metal-binding</keyword>
<dbReference type="Pfam" id="PF00067">
    <property type="entry name" value="p450"/>
    <property type="match status" value="1"/>
</dbReference>
<dbReference type="EMBL" id="QOIL01000003">
    <property type="protein sequence ID" value="RCG32123.1"/>
    <property type="molecule type" value="Genomic_DNA"/>
</dbReference>
<evidence type="ECO:0000313" key="3">
    <source>
        <dbReference type="EMBL" id="RCG32123.1"/>
    </source>
</evidence>
<dbReference type="InterPro" id="IPR017972">
    <property type="entry name" value="Cyt_P450_CS"/>
</dbReference>
<dbReference type="PANTHER" id="PTHR46696">
    <property type="entry name" value="P450, PUTATIVE (EUROFUNG)-RELATED"/>
    <property type="match status" value="1"/>
</dbReference>
<keyword evidence="4" id="KW-1185">Reference proteome</keyword>
<dbReference type="AlphaFoldDB" id="A0A367FNZ3"/>
<keyword evidence="2" id="KW-0408">Iron</keyword>
<dbReference type="OrthoDB" id="5241086at2"/>
<reference evidence="3 4" key="1">
    <citation type="submission" date="2018-06" db="EMBL/GenBank/DDBJ databases">
        <title>Sphaerisporangium craniellae sp. nov., isolated from a marine sponge in the South China Sea.</title>
        <authorList>
            <person name="Li L."/>
        </authorList>
    </citation>
    <scope>NUCLEOTIDE SEQUENCE [LARGE SCALE GENOMIC DNA]</scope>
    <source>
        <strain evidence="3 4">CCTCC AA 208026</strain>
    </source>
</reference>
<comment type="caution">
    <text evidence="3">The sequence shown here is derived from an EMBL/GenBank/DDBJ whole genome shotgun (WGS) entry which is preliminary data.</text>
</comment>
<dbReference type="CDD" id="cd11033">
    <property type="entry name" value="CYP142-like"/>
    <property type="match status" value="1"/>
</dbReference>
<dbReference type="GO" id="GO:0005506">
    <property type="term" value="F:iron ion binding"/>
    <property type="evidence" value="ECO:0007669"/>
    <property type="project" value="InterPro"/>
</dbReference>
<dbReference type="PANTHER" id="PTHR46696:SF4">
    <property type="entry name" value="BIOTIN BIOSYNTHESIS CYTOCHROME P450"/>
    <property type="match status" value="1"/>
</dbReference>
<accession>A0A367FNZ3</accession>
<dbReference type="GO" id="GO:0036199">
    <property type="term" value="F:cholest-4-en-3-one 26-monooxygenase activity"/>
    <property type="evidence" value="ECO:0007669"/>
    <property type="project" value="TreeGrafter"/>
</dbReference>
<dbReference type="Gene3D" id="1.10.630.10">
    <property type="entry name" value="Cytochrome P450"/>
    <property type="match status" value="1"/>
</dbReference>
<dbReference type="SUPFAM" id="SSF48264">
    <property type="entry name" value="Cytochrome P450"/>
    <property type="match status" value="1"/>
</dbReference>
<sequence length="413" mass="45714">MRLTDAGAKSVSLDEIDLYGTELYRSGDPHAAWRTLRETAPVWRQEAPDGTPFWSVTRYRDVVDILRDTRRFSSEHSTMLSVLQRDTAAGQAIHLMDPPRHGQVRGATISALSMRVMRRHEPKIRERVAKLVAGAIADGQADMAKLVTMLPMLVAGELMGIPQDQWTEAAHWTVASMAPEDPAFSIGDEAATLRAAHVFLFSMFIELIQDRRESPGTDDLISLLLGMEVDGRPATDEEVLVNCYAFIMGANPTIPQASSHLVLTMAENPDLWRRVREADRSTLPLTLEETLRWSSPVNHLLRRTTQEVELGGHVIPEGGLVAAWIGSANRDEEIFADPYTFDPVRTPNQHVAFGFGSHRCIGNSPAQTGVQLLLEELVEQVESFELTGEPRHLGSNFLNGITHLPVTLHPNGG</sequence>
<gene>
    <name evidence="3" type="ORF">DQ384_06315</name>
</gene>
<evidence type="ECO:0000313" key="4">
    <source>
        <dbReference type="Proteomes" id="UP000253094"/>
    </source>
</evidence>
<keyword evidence="2" id="KW-0349">Heme</keyword>
<comment type="similarity">
    <text evidence="1 2">Belongs to the cytochrome P450 family.</text>
</comment>
<protein>
    <submittedName>
        <fullName evidence="3">Cytochrome P450</fullName>
    </submittedName>
</protein>
<dbReference type="Proteomes" id="UP000253094">
    <property type="component" value="Unassembled WGS sequence"/>
</dbReference>
<dbReference type="GO" id="GO:0020037">
    <property type="term" value="F:heme binding"/>
    <property type="evidence" value="ECO:0007669"/>
    <property type="project" value="InterPro"/>
</dbReference>
<dbReference type="PRINTS" id="PR00359">
    <property type="entry name" value="BP450"/>
</dbReference>
<dbReference type="InterPro" id="IPR001128">
    <property type="entry name" value="Cyt_P450"/>
</dbReference>
<keyword evidence="2" id="KW-0560">Oxidoreductase</keyword>
<dbReference type="RefSeq" id="WP_114027740.1">
    <property type="nucleotide sequence ID" value="NZ_QOIL01000003.1"/>
</dbReference>
<dbReference type="GO" id="GO:0006707">
    <property type="term" value="P:cholesterol catabolic process"/>
    <property type="evidence" value="ECO:0007669"/>
    <property type="project" value="TreeGrafter"/>
</dbReference>
<keyword evidence="2" id="KW-0503">Monooxygenase</keyword>
<dbReference type="PROSITE" id="PS00086">
    <property type="entry name" value="CYTOCHROME_P450"/>
    <property type="match status" value="1"/>
</dbReference>
<dbReference type="GO" id="GO:0008395">
    <property type="term" value="F:steroid hydroxylase activity"/>
    <property type="evidence" value="ECO:0007669"/>
    <property type="project" value="TreeGrafter"/>
</dbReference>
<evidence type="ECO:0000256" key="1">
    <source>
        <dbReference type="ARBA" id="ARBA00010617"/>
    </source>
</evidence>
<name>A0A367FNZ3_9ACTN</name>
<dbReference type="InterPro" id="IPR002397">
    <property type="entry name" value="Cyt_P450_B"/>
</dbReference>
<proteinExistence type="inferred from homology"/>
<evidence type="ECO:0000256" key="2">
    <source>
        <dbReference type="RuleBase" id="RU000461"/>
    </source>
</evidence>
<dbReference type="InterPro" id="IPR036396">
    <property type="entry name" value="Cyt_P450_sf"/>
</dbReference>